<evidence type="ECO:0000313" key="2">
    <source>
        <dbReference type="EMBL" id="MFC4313603.1"/>
    </source>
</evidence>
<proteinExistence type="predicted"/>
<accession>A0ABV8T180</accession>
<organism evidence="2 3">
    <name type="scientific">Steroidobacter flavus</name>
    <dbReference type="NCBI Taxonomy" id="1842136"/>
    <lineage>
        <taxon>Bacteria</taxon>
        <taxon>Pseudomonadati</taxon>
        <taxon>Pseudomonadota</taxon>
        <taxon>Gammaproteobacteria</taxon>
        <taxon>Steroidobacterales</taxon>
        <taxon>Steroidobacteraceae</taxon>
        <taxon>Steroidobacter</taxon>
    </lineage>
</organism>
<dbReference type="Proteomes" id="UP001595904">
    <property type="component" value="Unassembled WGS sequence"/>
</dbReference>
<reference evidence="3" key="1">
    <citation type="journal article" date="2019" name="Int. J. Syst. Evol. Microbiol.">
        <title>The Global Catalogue of Microorganisms (GCM) 10K type strain sequencing project: providing services to taxonomists for standard genome sequencing and annotation.</title>
        <authorList>
            <consortium name="The Broad Institute Genomics Platform"/>
            <consortium name="The Broad Institute Genome Sequencing Center for Infectious Disease"/>
            <person name="Wu L."/>
            <person name="Ma J."/>
        </authorList>
    </citation>
    <scope>NUCLEOTIDE SEQUENCE [LARGE SCALE GENOMIC DNA]</scope>
    <source>
        <strain evidence="3">CGMCC 1.10759</strain>
    </source>
</reference>
<evidence type="ECO:0008006" key="4">
    <source>
        <dbReference type="Google" id="ProtNLM"/>
    </source>
</evidence>
<protein>
    <recommendedName>
        <fullName evidence="4">Surface antigen domain-containing protein</fullName>
    </recommendedName>
</protein>
<feature type="chain" id="PRO_5046288209" description="Surface antigen domain-containing protein" evidence="1">
    <location>
        <begin position="24"/>
        <end position="132"/>
    </location>
</feature>
<sequence length="132" mass="14597">MRYLTRALLGTIVAVAMPGAVSALPTDILGNSPLLHMSDADKKLQYDAVMEVLRSSDARAVREWKNDKTGFTGRVEAQGDMTSSEGLQCRRLQLRTQVRGLQSQFAFPFCKDPKGQWFIASGMKFSDDAAPR</sequence>
<keyword evidence="3" id="KW-1185">Reference proteome</keyword>
<keyword evidence="1" id="KW-0732">Signal</keyword>
<comment type="caution">
    <text evidence="2">The sequence shown here is derived from an EMBL/GenBank/DDBJ whole genome shotgun (WGS) entry which is preliminary data.</text>
</comment>
<dbReference type="EMBL" id="JBHSDU010000015">
    <property type="protein sequence ID" value="MFC4313603.1"/>
    <property type="molecule type" value="Genomic_DNA"/>
</dbReference>
<dbReference type="RefSeq" id="WP_380604066.1">
    <property type="nucleotide sequence ID" value="NZ_JBHSDU010000015.1"/>
</dbReference>
<gene>
    <name evidence="2" type="ORF">ACFPN2_31305</name>
</gene>
<feature type="signal peptide" evidence="1">
    <location>
        <begin position="1"/>
        <end position="23"/>
    </location>
</feature>
<evidence type="ECO:0000313" key="3">
    <source>
        <dbReference type="Proteomes" id="UP001595904"/>
    </source>
</evidence>
<name>A0ABV8T180_9GAMM</name>
<evidence type="ECO:0000256" key="1">
    <source>
        <dbReference type="SAM" id="SignalP"/>
    </source>
</evidence>